<proteinExistence type="predicted"/>
<keyword evidence="3" id="KW-1185">Reference proteome</keyword>
<dbReference type="Proteomes" id="UP000614350">
    <property type="component" value="Unassembled WGS sequence"/>
</dbReference>
<evidence type="ECO:0000256" key="1">
    <source>
        <dbReference type="SAM" id="MobiDB-lite"/>
    </source>
</evidence>
<sequence>MTGERCELRHRLKEDTGTHEGKADVPVNGVVVGSGVVSARLDMLVVGDTSVVRHIMPLIQCISGLQQALVCGTPRIGPSHFLMRNEESRYSAKTSMGYLRGERNFEISYAILCSLDIQQQTVNAKQLFPLSINLISRRDFVVSGLKLQGSTKLNMLFEVLPVCWHSLKHEFIGQTKINIRSKTRDKVAKSEVSLEKRSFSDASARRSCSKQANKSQGRSHLIQTPATTICHP</sequence>
<accession>A0A834KKN2</accession>
<feature type="region of interest" description="Disordered" evidence="1">
    <location>
        <begin position="205"/>
        <end position="232"/>
    </location>
</feature>
<organism evidence="2 3">
    <name type="scientific">Vespula vulgaris</name>
    <name type="common">Yellow jacket</name>
    <name type="synonym">Wasp</name>
    <dbReference type="NCBI Taxonomy" id="7454"/>
    <lineage>
        <taxon>Eukaryota</taxon>
        <taxon>Metazoa</taxon>
        <taxon>Ecdysozoa</taxon>
        <taxon>Arthropoda</taxon>
        <taxon>Hexapoda</taxon>
        <taxon>Insecta</taxon>
        <taxon>Pterygota</taxon>
        <taxon>Neoptera</taxon>
        <taxon>Endopterygota</taxon>
        <taxon>Hymenoptera</taxon>
        <taxon>Apocrita</taxon>
        <taxon>Aculeata</taxon>
        <taxon>Vespoidea</taxon>
        <taxon>Vespidae</taxon>
        <taxon>Vespinae</taxon>
        <taxon>Vespula</taxon>
    </lineage>
</organism>
<gene>
    <name evidence="2" type="ORF">HZH66_002922</name>
</gene>
<protein>
    <submittedName>
        <fullName evidence="2">Uncharacterized protein</fullName>
    </submittedName>
</protein>
<name>A0A834KKN2_VESVU</name>
<evidence type="ECO:0000313" key="2">
    <source>
        <dbReference type="EMBL" id="KAF7408385.1"/>
    </source>
</evidence>
<evidence type="ECO:0000313" key="3">
    <source>
        <dbReference type="Proteomes" id="UP000614350"/>
    </source>
</evidence>
<feature type="compositionally biased region" description="Polar residues" evidence="1">
    <location>
        <begin position="209"/>
        <end position="232"/>
    </location>
</feature>
<dbReference type="EMBL" id="JACSEA010000002">
    <property type="protein sequence ID" value="KAF7408385.1"/>
    <property type="molecule type" value="Genomic_DNA"/>
</dbReference>
<reference evidence="2" key="1">
    <citation type="journal article" date="2020" name="G3 (Bethesda)">
        <title>High-Quality Assemblies for Three Invasive Social Wasps from the &lt;i&gt;Vespula&lt;/i&gt; Genus.</title>
        <authorList>
            <person name="Harrop T.W.R."/>
            <person name="Guhlin J."/>
            <person name="McLaughlin G.M."/>
            <person name="Permina E."/>
            <person name="Stockwell P."/>
            <person name="Gilligan J."/>
            <person name="Le Lec M.F."/>
            <person name="Gruber M.A.M."/>
            <person name="Quinn O."/>
            <person name="Lovegrove M."/>
            <person name="Duncan E.J."/>
            <person name="Remnant E.J."/>
            <person name="Van Eeckhoven J."/>
            <person name="Graham B."/>
            <person name="Knapp R.A."/>
            <person name="Langford K.W."/>
            <person name="Kronenberg Z."/>
            <person name="Press M.O."/>
            <person name="Eacker S.M."/>
            <person name="Wilson-Rankin E.E."/>
            <person name="Purcell J."/>
            <person name="Lester P.J."/>
            <person name="Dearden P.K."/>
        </authorList>
    </citation>
    <scope>NUCLEOTIDE SEQUENCE</scope>
    <source>
        <strain evidence="2">Marl-1</strain>
    </source>
</reference>
<dbReference type="AlphaFoldDB" id="A0A834KKN2"/>
<comment type="caution">
    <text evidence="2">The sequence shown here is derived from an EMBL/GenBank/DDBJ whole genome shotgun (WGS) entry which is preliminary data.</text>
</comment>